<accession>A0A0M3ILD5</accession>
<proteinExistence type="predicted"/>
<keyword evidence="1" id="KW-1185">Reference proteome</keyword>
<dbReference type="Proteomes" id="UP000036681">
    <property type="component" value="Unplaced"/>
</dbReference>
<dbReference type="AlphaFoldDB" id="A0A0M3ILD5"/>
<protein>
    <submittedName>
        <fullName evidence="2">Uncharacterized protein</fullName>
    </submittedName>
</protein>
<organism evidence="1 2">
    <name type="scientific">Ascaris lumbricoides</name>
    <name type="common">Giant roundworm</name>
    <dbReference type="NCBI Taxonomy" id="6252"/>
    <lineage>
        <taxon>Eukaryota</taxon>
        <taxon>Metazoa</taxon>
        <taxon>Ecdysozoa</taxon>
        <taxon>Nematoda</taxon>
        <taxon>Chromadorea</taxon>
        <taxon>Rhabditida</taxon>
        <taxon>Spirurina</taxon>
        <taxon>Ascaridomorpha</taxon>
        <taxon>Ascaridoidea</taxon>
        <taxon>Ascarididae</taxon>
        <taxon>Ascaris</taxon>
    </lineage>
</organism>
<name>A0A0M3ILD5_ASCLU</name>
<sequence length="51" mass="5710">MALHSPHCCVPRNDLERNNALMVISTARRYHLLSPASFHQPISRGLLNGTI</sequence>
<evidence type="ECO:0000313" key="1">
    <source>
        <dbReference type="Proteomes" id="UP000036681"/>
    </source>
</evidence>
<reference evidence="2" key="1">
    <citation type="submission" date="2017-02" db="UniProtKB">
        <authorList>
            <consortium name="WormBaseParasite"/>
        </authorList>
    </citation>
    <scope>IDENTIFICATION</scope>
</reference>
<dbReference type="WBParaSite" id="ALUE_0001956301-mRNA-1">
    <property type="protein sequence ID" value="ALUE_0001956301-mRNA-1"/>
    <property type="gene ID" value="ALUE_0001956301"/>
</dbReference>
<evidence type="ECO:0000313" key="2">
    <source>
        <dbReference type="WBParaSite" id="ALUE_0001956301-mRNA-1"/>
    </source>
</evidence>